<evidence type="ECO:0000313" key="4">
    <source>
        <dbReference type="EnsemblPlants" id="AET00520"/>
    </source>
</evidence>
<dbReference type="EMBL" id="PSQE01000005">
    <property type="protein sequence ID" value="RHN57797.1"/>
    <property type="molecule type" value="Genomic_DNA"/>
</dbReference>
<dbReference type="HOGENOM" id="CLU_010721_1_2_1"/>
<evidence type="ECO:0000313" key="3">
    <source>
        <dbReference type="EMBL" id="RHN57797.1"/>
    </source>
</evidence>
<evidence type="ECO:0000313" key="5">
    <source>
        <dbReference type="Proteomes" id="UP000002051"/>
    </source>
</evidence>
<reference evidence="3" key="5">
    <citation type="journal article" date="2018" name="Nat. Plants">
        <title>Whole-genome landscape of Medicago truncatula symbiotic genes.</title>
        <authorList>
            <person name="Pecrix Y."/>
            <person name="Gamas P."/>
            <person name="Carrere S."/>
        </authorList>
    </citation>
    <scope>NUCLEOTIDE SEQUENCE</scope>
    <source>
        <tissue evidence="3">Leaves</tissue>
    </source>
</reference>
<organism evidence="2 5">
    <name type="scientific">Medicago truncatula</name>
    <name type="common">Barrel medic</name>
    <name type="synonym">Medicago tribuloides</name>
    <dbReference type="NCBI Taxonomy" id="3880"/>
    <lineage>
        <taxon>Eukaryota</taxon>
        <taxon>Viridiplantae</taxon>
        <taxon>Streptophyta</taxon>
        <taxon>Embryophyta</taxon>
        <taxon>Tracheophyta</taxon>
        <taxon>Spermatophyta</taxon>
        <taxon>Magnoliopsida</taxon>
        <taxon>eudicotyledons</taxon>
        <taxon>Gunneridae</taxon>
        <taxon>Pentapetalae</taxon>
        <taxon>rosids</taxon>
        <taxon>fabids</taxon>
        <taxon>Fabales</taxon>
        <taxon>Fabaceae</taxon>
        <taxon>Papilionoideae</taxon>
        <taxon>50 kb inversion clade</taxon>
        <taxon>NPAAA clade</taxon>
        <taxon>Hologalegina</taxon>
        <taxon>IRL clade</taxon>
        <taxon>Trifolieae</taxon>
        <taxon>Medicago</taxon>
    </lineage>
</organism>
<dbReference type="InterPro" id="IPR036047">
    <property type="entry name" value="F-box-like_dom_sf"/>
</dbReference>
<reference evidence="4" key="3">
    <citation type="submission" date="2015-04" db="UniProtKB">
        <authorList>
            <consortium name="EnsemblPlants"/>
        </authorList>
    </citation>
    <scope>IDENTIFICATION</scope>
    <source>
        <strain evidence="4">cv. Jemalong A17</strain>
    </source>
</reference>
<dbReference type="Pfam" id="PF24758">
    <property type="entry name" value="LRR_At5g56370"/>
    <property type="match status" value="1"/>
</dbReference>
<evidence type="ECO:0000313" key="6">
    <source>
        <dbReference type="Proteomes" id="UP000265566"/>
    </source>
</evidence>
<dbReference type="Gramene" id="rna33385">
    <property type="protein sequence ID" value="RHN57797.1"/>
    <property type="gene ID" value="gene33385"/>
</dbReference>
<dbReference type="PANTHER" id="PTHR31900:SF34">
    <property type="entry name" value="EMB|CAB62440.1-RELATED"/>
    <property type="match status" value="1"/>
</dbReference>
<dbReference type="InterPro" id="IPR032675">
    <property type="entry name" value="LRR_dom_sf"/>
</dbReference>
<dbReference type="SUPFAM" id="SSF81383">
    <property type="entry name" value="F-box domain"/>
    <property type="match status" value="1"/>
</dbReference>
<reference evidence="6" key="4">
    <citation type="journal article" date="2018" name="Nat. Plants">
        <title>Whole-genome landscape of Medicago truncatula symbiotic genes.</title>
        <authorList>
            <person name="Pecrix Y."/>
            <person name="Staton S.E."/>
            <person name="Sallet E."/>
            <person name="Lelandais-Briere C."/>
            <person name="Moreau S."/>
            <person name="Carrere S."/>
            <person name="Blein T."/>
            <person name="Jardinaud M.F."/>
            <person name="Latrasse D."/>
            <person name="Zouine M."/>
            <person name="Zahm M."/>
            <person name="Kreplak J."/>
            <person name="Mayjonade B."/>
            <person name="Satge C."/>
            <person name="Perez M."/>
            <person name="Cauet S."/>
            <person name="Marande W."/>
            <person name="Chantry-Darmon C."/>
            <person name="Lopez-Roques C."/>
            <person name="Bouchez O."/>
            <person name="Berard A."/>
            <person name="Debelle F."/>
            <person name="Munos S."/>
            <person name="Bendahmane A."/>
            <person name="Berges H."/>
            <person name="Niebel A."/>
            <person name="Buitink J."/>
            <person name="Frugier F."/>
            <person name="Benhamed M."/>
            <person name="Crespi M."/>
            <person name="Gouzy J."/>
            <person name="Gamas P."/>
        </authorList>
    </citation>
    <scope>NUCLEOTIDE SEQUENCE [LARGE SCALE GENOMIC DNA]</scope>
    <source>
        <strain evidence="6">cv. Jemalong A17</strain>
    </source>
</reference>
<dbReference type="Gene3D" id="1.20.1280.50">
    <property type="match status" value="1"/>
</dbReference>
<dbReference type="Pfam" id="PF08387">
    <property type="entry name" value="FBD"/>
    <property type="match status" value="1"/>
</dbReference>
<sequence length="462" mass="52263">MDTPMAEAAESISDDDGIDRINQLPNSLLHHILSFLPTKTCVQTTPLVSRKWRNLWKNLEALDFCDSSSPQIYEFDNDEQFLIFSVFVNTVLTLRKSRVVRKFCLSCYHVQLDPFYNHSIDTWINATIGPNLEEFHLTLLTAAGFNRVPLSLFSCPNLVSLSFNDYIILQLQDNSKICLPSLKLLQLLDMYNLDLNSVNALLSGCPVLENLEISFAPESLATLRLSSSTLKRLKIDVENEVGAYLEIDAPDLKYLSLTNIMFLNAASVGNLHNVEEAHLDVFSTHRAPSSPSTSESVEPVLRLLQALSGIKHLKLLSSTTKWLFAAPVLDFPEFCHLLYLELWLLSFNSSFLIDMLQKCPVLQTLITFNDKMHPSYDSSPSYGWEVKPKSVPKCLVSHLTFIDLQRYLGNSNELEFTSYVLQNGLVLKTMLISGFSLEQRGEWLKKISNLPRASAMCQVTFH</sequence>
<dbReference type="InterPro" id="IPR001810">
    <property type="entry name" value="F-box_dom"/>
</dbReference>
<feature type="domain" description="F-box" evidence="1">
    <location>
        <begin position="18"/>
        <end position="55"/>
    </location>
</feature>
<dbReference type="CDD" id="cd22160">
    <property type="entry name" value="F-box_AtFBL13-like"/>
    <property type="match status" value="1"/>
</dbReference>
<dbReference type="Proteomes" id="UP000265566">
    <property type="component" value="Chromosome 5"/>
</dbReference>
<dbReference type="OMA" id="LEECAFH"/>
<dbReference type="eggNOG" id="ENOG502RYTW">
    <property type="taxonomic scope" value="Eukaryota"/>
</dbReference>
<dbReference type="AlphaFoldDB" id="G7K3I8"/>
<dbReference type="InterPro" id="IPR006566">
    <property type="entry name" value="FBD"/>
</dbReference>
<protein>
    <submittedName>
        <fullName evidence="2">F-box/RNI/FBD-like domain protein</fullName>
    </submittedName>
    <submittedName>
        <fullName evidence="3">Putative F-box domain, FBD domain, leucine-rich repeat domain, L domain-containing protein</fullName>
    </submittedName>
</protein>
<dbReference type="InterPro" id="IPR055411">
    <property type="entry name" value="LRR_FXL15/At3g58940/PEG3-like"/>
</dbReference>
<dbReference type="ExpressionAtlas" id="G7K3I8">
    <property type="expression patterns" value="differential"/>
</dbReference>
<dbReference type="PROSITE" id="PS50181">
    <property type="entry name" value="FBOX"/>
    <property type="match status" value="1"/>
</dbReference>
<dbReference type="InterPro" id="IPR050232">
    <property type="entry name" value="FBL13/AtMIF1-like"/>
</dbReference>
<dbReference type="EMBL" id="CM001221">
    <property type="protein sequence ID" value="AET00520.1"/>
    <property type="molecule type" value="Genomic_DNA"/>
</dbReference>
<accession>G7K3I8</accession>
<dbReference type="Pfam" id="PF00646">
    <property type="entry name" value="F-box"/>
    <property type="match status" value="1"/>
</dbReference>
<reference evidence="2 5" key="2">
    <citation type="journal article" date="2014" name="BMC Genomics">
        <title>An improved genome release (version Mt4.0) for the model legume Medicago truncatula.</title>
        <authorList>
            <person name="Tang H."/>
            <person name="Krishnakumar V."/>
            <person name="Bidwell S."/>
            <person name="Rosen B."/>
            <person name="Chan A."/>
            <person name="Zhou S."/>
            <person name="Gentzbittel L."/>
            <person name="Childs K.L."/>
            <person name="Yandell M."/>
            <person name="Gundlach H."/>
            <person name="Mayer K.F."/>
            <person name="Schwartz D.C."/>
            <person name="Town C.D."/>
        </authorList>
    </citation>
    <scope>GENOME REANNOTATION</scope>
    <source>
        <strain evidence="4 5">cv. Jemalong A17</strain>
    </source>
</reference>
<dbReference type="Gene3D" id="3.80.10.10">
    <property type="entry name" value="Ribonuclease Inhibitor"/>
    <property type="match status" value="1"/>
</dbReference>
<dbReference type="SMART" id="SM00256">
    <property type="entry name" value="FBOX"/>
    <property type="match status" value="1"/>
</dbReference>
<dbReference type="KEGG" id="mtr:11423762"/>
<reference evidence="2 5" key="1">
    <citation type="journal article" date="2011" name="Nature">
        <title>The Medicago genome provides insight into the evolution of rhizobial symbioses.</title>
        <authorList>
            <person name="Young N.D."/>
            <person name="Debelle F."/>
            <person name="Oldroyd G.E."/>
            <person name="Geurts R."/>
            <person name="Cannon S.B."/>
            <person name="Udvardi M.K."/>
            <person name="Benedito V.A."/>
            <person name="Mayer K.F."/>
            <person name="Gouzy J."/>
            <person name="Schoof H."/>
            <person name="Van de Peer Y."/>
            <person name="Proost S."/>
            <person name="Cook D.R."/>
            <person name="Meyers B.C."/>
            <person name="Spannagl M."/>
            <person name="Cheung F."/>
            <person name="De Mita S."/>
            <person name="Krishnakumar V."/>
            <person name="Gundlach H."/>
            <person name="Zhou S."/>
            <person name="Mudge J."/>
            <person name="Bharti A.K."/>
            <person name="Murray J.D."/>
            <person name="Naoumkina M.A."/>
            <person name="Rosen B."/>
            <person name="Silverstein K.A."/>
            <person name="Tang H."/>
            <person name="Rombauts S."/>
            <person name="Zhao P.X."/>
            <person name="Zhou P."/>
            <person name="Barbe V."/>
            <person name="Bardou P."/>
            <person name="Bechner M."/>
            <person name="Bellec A."/>
            <person name="Berger A."/>
            <person name="Berges H."/>
            <person name="Bidwell S."/>
            <person name="Bisseling T."/>
            <person name="Choisne N."/>
            <person name="Couloux A."/>
            <person name="Denny R."/>
            <person name="Deshpande S."/>
            <person name="Dai X."/>
            <person name="Doyle J.J."/>
            <person name="Dudez A.M."/>
            <person name="Farmer A.D."/>
            <person name="Fouteau S."/>
            <person name="Franken C."/>
            <person name="Gibelin C."/>
            <person name="Gish J."/>
            <person name="Goldstein S."/>
            <person name="Gonzalez A.J."/>
            <person name="Green P.J."/>
            <person name="Hallab A."/>
            <person name="Hartog M."/>
            <person name="Hua A."/>
            <person name="Humphray S.J."/>
            <person name="Jeong D.H."/>
            <person name="Jing Y."/>
            <person name="Jocker A."/>
            <person name="Kenton S.M."/>
            <person name="Kim D.J."/>
            <person name="Klee K."/>
            <person name="Lai H."/>
            <person name="Lang C."/>
            <person name="Lin S."/>
            <person name="Macmil S.L."/>
            <person name="Magdelenat G."/>
            <person name="Matthews L."/>
            <person name="McCorrison J."/>
            <person name="Monaghan E.L."/>
            <person name="Mun J.H."/>
            <person name="Najar F.Z."/>
            <person name="Nicholson C."/>
            <person name="Noirot C."/>
            <person name="O'Bleness M."/>
            <person name="Paule C.R."/>
            <person name="Poulain J."/>
            <person name="Prion F."/>
            <person name="Qin B."/>
            <person name="Qu C."/>
            <person name="Retzel E.F."/>
            <person name="Riddle C."/>
            <person name="Sallet E."/>
            <person name="Samain S."/>
            <person name="Samson N."/>
            <person name="Sanders I."/>
            <person name="Saurat O."/>
            <person name="Scarpelli C."/>
            <person name="Schiex T."/>
            <person name="Segurens B."/>
            <person name="Severin A.J."/>
            <person name="Sherrier D.J."/>
            <person name="Shi R."/>
            <person name="Sims S."/>
            <person name="Singer S.R."/>
            <person name="Sinharoy S."/>
            <person name="Sterck L."/>
            <person name="Viollet A."/>
            <person name="Wang B.B."/>
            <person name="Wang K."/>
            <person name="Wang M."/>
            <person name="Wang X."/>
            <person name="Warfsmann J."/>
            <person name="Weissenbach J."/>
            <person name="White D.D."/>
            <person name="White J.D."/>
            <person name="Wiley G.B."/>
            <person name="Wincker P."/>
            <person name="Xing Y."/>
            <person name="Yang L."/>
            <person name="Yao Z."/>
            <person name="Ying F."/>
            <person name="Zhai J."/>
            <person name="Zhou L."/>
            <person name="Zuber A."/>
            <person name="Denarie J."/>
            <person name="Dixon R.A."/>
            <person name="May G.D."/>
            <person name="Schwartz D.C."/>
            <person name="Rogers J."/>
            <person name="Quetier F."/>
            <person name="Town C.D."/>
            <person name="Roe B.A."/>
        </authorList>
    </citation>
    <scope>NUCLEOTIDE SEQUENCE [LARGE SCALE GENOMIC DNA]</scope>
    <source>
        <strain evidence="2">A17</strain>
        <strain evidence="4 5">cv. Jemalong A17</strain>
    </source>
</reference>
<gene>
    <name evidence="4" type="primary">11423762</name>
    <name evidence="2" type="ordered locus">MTR_5g092960</name>
    <name evidence="3" type="ORF">MtrunA17_Chr5g0444311</name>
</gene>
<dbReference type="Proteomes" id="UP000002051">
    <property type="component" value="Chromosome 5"/>
</dbReference>
<dbReference type="STRING" id="3880.G7K3I8"/>
<dbReference type="PANTHER" id="PTHR31900">
    <property type="entry name" value="F-BOX/RNI SUPERFAMILY PROTEIN-RELATED"/>
    <property type="match status" value="1"/>
</dbReference>
<dbReference type="SMART" id="SM00579">
    <property type="entry name" value="FBD"/>
    <property type="match status" value="1"/>
</dbReference>
<dbReference type="OrthoDB" id="594804at2759"/>
<evidence type="ECO:0000259" key="1">
    <source>
        <dbReference type="PROSITE" id="PS50181"/>
    </source>
</evidence>
<evidence type="ECO:0000313" key="2">
    <source>
        <dbReference type="EMBL" id="AET00520.1"/>
    </source>
</evidence>
<proteinExistence type="predicted"/>
<dbReference type="PaxDb" id="3880-AET00520"/>
<dbReference type="EnsemblPlants" id="AET00520">
    <property type="protein sequence ID" value="AET00520"/>
    <property type="gene ID" value="MTR_5g092960"/>
</dbReference>
<name>G7K3I8_MEDTR</name>
<dbReference type="InterPro" id="IPR053781">
    <property type="entry name" value="F-box_AtFBL13-like"/>
</dbReference>
<keyword evidence="5" id="KW-1185">Reference proteome</keyword>